<keyword evidence="3" id="KW-1185">Reference proteome</keyword>
<accession>A0A6I4MMJ9</accession>
<proteinExistence type="predicted"/>
<name>A0A6I4MMJ9_9ACTN</name>
<gene>
    <name evidence="2" type="ORF">F8568_043500</name>
</gene>
<evidence type="ECO:0000313" key="3">
    <source>
        <dbReference type="Proteomes" id="UP000462055"/>
    </source>
</evidence>
<dbReference type="Pfam" id="PF01738">
    <property type="entry name" value="DLH"/>
    <property type="match status" value="1"/>
</dbReference>
<evidence type="ECO:0000313" key="2">
    <source>
        <dbReference type="EMBL" id="MWA07092.1"/>
    </source>
</evidence>
<comment type="caution">
    <text evidence="2">The sequence shown here is derived from an EMBL/GenBank/DDBJ whole genome shotgun (WGS) entry which is preliminary data.</text>
</comment>
<dbReference type="RefSeq" id="WP_151600003.1">
    <property type="nucleotide sequence ID" value="NZ_WBMS02000063.1"/>
</dbReference>
<dbReference type="InterPro" id="IPR029058">
    <property type="entry name" value="AB_hydrolase_fold"/>
</dbReference>
<sequence length="240" mass="25314">MADITIPAGDRALPGYLAVPEGEGPWPAVVIVFEAFGATADMRAQADRFASRGYLAVLPDFYDGAPWVRCVRKALGEMRAGRGPTYDAVEATRKWLAARDDCTGGVGVCGFCMGGGFALVAAAKYGFQAAAVNYGMLPGRPEEALREACPIVASYGGADPTLRRAAVRLDRALTAGGVPHDVKEYPGAGHSFLTETEAPGLLGPVTKIAFGLGKGRENAPAAWERIFAFFDEHVAEKSTM</sequence>
<dbReference type="PANTHER" id="PTHR46623:SF6">
    <property type="entry name" value="ALPHA_BETA-HYDROLASES SUPERFAMILY PROTEIN"/>
    <property type="match status" value="1"/>
</dbReference>
<dbReference type="InterPro" id="IPR051049">
    <property type="entry name" value="Dienelactone_hydrolase-like"/>
</dbReference>
<dbReference type="InterPro" id="IPR002925">
    <property type="entry name" value="Dienelactn_hydro"/>
</dbReference>
<protein>
    <submittedName>
        <fullName evidence="2">Dienelactone hydrolase family protein</fullName>
    </submittedName>
</protein>
<keyword evidence="2" id="KW-0378">Hydrolase</keyword>
<dbReference type="GO" id="GO:0016787">
    <property type="term" value="F:hydrolase activity"/>
    <property type="evidence" value="ECO:0007669"/>
    <property type="project" value="UniProtKB-KW"/>
</dbReference>
<dbReference type="AlphaFoldDB" id="A0A6I4MMJ9"/>
<dbReference type="PANTHER" id="PTHR46623">
    <property type="entry name" value="CARBOXYMETHYLENEBUTENOLIDASE-RELATED"/>
    <property type="match status" value="1"/>
</dbReference>
<evidence type="ECO:0000259" key="1">
    <source>
        <dbReference type="Pfam" id="PF01738"/>
    </source>
</evidence>
<organism evidence="2 3">
    <name type="scientific">Actinomadura physcomitrii</name>
    <dbReference type="NCBI Taxonomy" id="2650748"/>
    <lineage>
        <taxon>Bacteria</taxon>
        <taxon>Bacillati</taxon>
        <taxon>Actinomycetota</taxon>
        <taxon>Actinomycetes</taxon>
        <taxon>Streptosporangiales</taxon>
        <taxon>Thermomonosporaceae</taxon>
        <taxon>Actinomadura</taxon>
    </lineage>
</organism>
<dbReference type="Gene3D" id="3.40.50.1820">
    <property type="entry name" value="alpha/beta hydrolase"/>
    <property type="match status" value="1"/>
</dbReference>
<reference evidence="2" key="1">
    <citation type="submission" date="2019-12" db="EMBL/GenBank/DDBJ databases">
        <title>Actinomadura physcomitrii sp. nov., a novel actinomycete isolated from moss [Physcomitrium sphaericum (Ludw) Fuernr].</title>
        <authorList>
            <person name="Zhuang X."/>
        </authorList>
    </citation>
    <scope>NUCLEOTIDE SEQUENCE [LARGE SCALE GENOMIC DNA]</scope>
    <source>
        <strain evidence="2">LD22</strain>
    </source>
</reference>
<feature type="domain" description="Dienelactone hydrolase" evidence="1">
    <location>
        <begin position="14"/>
        <end position="233"/>
    </location>
</feature>
<dbReference type="SUPFAM" id="SSF53474">
    <property type="entry name" value="alpha/beta-Hydrolases"/>
    <property type="match status" value="1"/>
</dbReference>
<dbReference type="Proteomes" id="UP000462055">
    <property type="component" value="Unassembled WGS sequence"/>
</dbReference>
<dbReference type="EMBL" id="WBMS02000063">
    <property type="protein sequence ID" value="MWA07092.1"/>
    <property type="molecule type" value="Genomic_DNA"/>
</dbReference>